<comment type="similarity">
    <text evidence="1">Belongs to the alpha-carbonic anhydrase family.</text>
</comment>
<dbReference type="CDD" id="cd03124">
    <property type="entry name" value="alpha_CA_prokaryotic_like"/>
    <property type="match status" value="1"/>
</dbReference>
<dbReference type="SUPFAM" id="SSF51069">
    <property type="entry name" value="Carbonic anhydrase"/>
    <property type="match status" value="1"/>
</dbReference>
<protein>
    <recommendedName>
        <fullName evidence="2">carbonic anhydrase</fullName>
        <ecNumber evidence="2">4.2.1.1</ecNumber>
    </recommendedName>
</protein>
<dbReference type="InterPro" id="IPR023561">
    <property type="entry name" value="Carbonic_anhydrase_a-class"/>
</dbReference>
<dbReference type="InterPro" id="IPR036398">
    <property type="entry name" value="CA_dom_sf"/>
</dbReference>
<feature type="chain" id="PRO_5041735496" description="carbonic anhydrase" evidence="7">
    <location>
        <begin position="23"/>
        <end position="246"/>
    </location>
</feature>
<dbReference type="EMBL" id="AP024590">
    <property type="protein sequence ID" value="BCU53871.1"/>
    <property type="molecule type" value="Genomic_DNA"/>
</dbReference>
<accession>A0AA86ILA3</accession>
<evidence type="ECO:0000256" key="6">
    <source>
        <dbReference type="ARBA" id="ARBA00048348"/>
    </source>
</evidence>
<name>A0AA86ILA3_9ENTR</name>
<dbReference type="GO" id="GO:0004089">
    <property type="term" value="F:carbonate dehydratase activity"/>
    <property type="evidence" value="ECO:0007669"/>
    <property type="project" value="UniProtKB-EC"/>
</dbReference>
<evidence type="ECO:0000313" key="10">
    <source>
        <dbReference type="Proteomes" id="UP000682928"/>
    </source>
</evidence>
<dbReference type="InterPro" id="IPR041891">
    <property type="entry name" value="Alpha_CA_prokaryot-like"/>
</dbReference>
<dbReference type="Gene3D" id="3.10.200.10">
    <property type="entry name" value="Alpha carbonic anhydrase"/>
    <property type="match status" value="1"/>
</dbReference>
<evidence type="ECO:0000256" key="3">
    <source>
        <dbReference type="ARBA" id="ARBA00022723"/>
    </source>
</evidence>
<dbReference type="PROSITE" id="PS51144">
    <property type="entry name" value="ALPHA_CA_2"/>
    <property type="match status" value="1"/>
</dbReference>
<proteinExistence type="inferred from homology"/>
<organism evidence="9 10">
    <name type="scientific">Enterobacter kobei</name>
    <dbReference type="NCBI Taxonomy" id="208224"/>
    <lineage>
        <taxon>Bacteria</taxon>
        <taxon>Pseudomonadati</taxon>
        <taxon>Pseudomonadota</taxon>
        <taxon>Gammaproteobacteria</taxon>
        <taxon>Enterobacterales</taxon>
        <taxon>Enterobacteriaceae</taxon>
        <taxon>Enterobacter</taxon>
        <taxon>Enterobacter cloacae complex</taxon>
    </lineage>
</organism>
<dbReference type="PANTHER" id="PTHR18952:SF265">
    <property type="entry name" value="CARBONIC ANHYDRASE"/>
    <property type="match status" value="1"/>
</dbReference>
<dbReference type="AlphaFoldDB" id="A0AA86ILA3"/>
<keyword evidence="4" id="KW-0862">Zinc</keyword>
<evidence type="ECO:0000256" key="1">
    <source>
        <dbReference type="ARBA" id="ARBA00010718"/>
    </source>
</evidence>
<keyword evidence="7" id="KW-0732">Signal</keyword>
<dbReference type="Pfam" id="PF00194">
    <property type="entry name" value="Carb_anhydrase"/>
    <property type="match status" value="1"/>
</dbReference>
<evidence type="ECO:0000256" key="4">
    <source>
        <dbReference type="ARBA" id="ARBA00022833"/>
    </source>
</evidence>
<dbReference type="RefSeq" id="WP_176400592.1">
    <property type="nucleotide sequence ID" value="NZ_AP024590.1"/>
</dbReference>
<keyword evidence="5" id="KW-0456">Lyase</keyword>
<evidence type="ECO:0000256" key="2">
    <source>
        <dbReference type="ARBA" id="ARBA00012925"/>
    </source>
</evidence>
<dbReference type="InterPro" id="IPR001148">
    <property type="entry name" value="CA_dom"/>
</dbReference>
<feature type="signal peptide" evidence="7">
    <location>
        <begin position="1"/>
        <end position="22"/>
    </location>
</feature>
<dbReference type="Proteomes" id="UP000682928">
    <property type="component" value="Chromosome"/>
</dbReference>
<comment type="catalytic activity">
    <reaction evidence="6">
        <text>hydrogencarbonate + H(+) = CO2 + H2O</text>
        <dbReference type="Rhea" id="RHEA:10748"/>
        <dbReference type="ChEBI" id="CHEBI:15377"/>
        <dbReference type="ChEBI" id="CHEBI:15378"/>
        <dbReference type="ChEBI" id="CHEBI:16526"/>
        <dbReference type="ChEBI" id="CHEBI:17544"/>
        <dbReference type="EC" id="4.2.1.1"/>
    </reaction>
</comment>
<keyword evidence="3" id="KW-0479">Metal-binding</keyword>
<dbReference type="SMART" id="SM01057">
    <property type="entry name" value="Carb_anhydrase"/>
    <property type="match status" value="1"/>
</dbReference>
<evidence type="ECO:0000259" key="8">
    <source>
        <dbReference type="PROSITE" id="PS51144"/>
    </source>
</evidence>
<feature type="domain" description="Alpha-carbonic anhydrase" evidence="8">
    <location>
        <begin position="23"/>
        <end position="246"/>
    </location>
</feature>
<evidence type="ECO:0000313" key="9">
    <source>
        <dbReference type="EMBL" id="BCU53871.1"/>
    </source>
</evidence>
<evidence type="ECO:0000256" key="7">
    <source>
        <dbReference type="SAM" id="SignalP"/>
    </source>
</evidence>
<gene>
    <name evidence="9" type="ORF">ENKO_04650</name>
</gene>
<reference evidence="9" key="1">
    <citation type="submission" date="2021-04" db="EMBL/GenBank/DDBJ databases">
        <title>Difference and commonality of drug resistance evolution in various bacteria. and drug sensitivity profiles.</title>
        <authorList>
            <person name="Maeda T."/>
            <person name="Shibai A."/>
            <person name="Kawada K."/>
            <person name="Kotani H."/>
            <person name="Tarusawa Y."/>
            <person name="Tanabe K."/>
            <person name="Furusawa C."/>
        </authorList>
    </citation>
    <scope>NUCLEOTIDE SEQUENCE</scope>
    <source>
        <strain evidence="9">JCM 8580</strain>
    </source>
</reference>
<dbReference type="GO" id="GO:0008270">
    <property type="term" value="F:zinc ion binding"/>
    <property type="evidence" value="ECO:0007669"/>
    <property type="project" value="InterPro"/>
</dbReference>
<evidence type="ECO:0000256" key="5">
    <source>
        <dbReference type="ARBA" id="ARBA00023239"/>
    </source>
</evidence>
<dbReference type="PANTHER" id="PTHR18952">
    <property type="entry name" value="CARBONIC ANHYDRASE"/>
    <property type="match status" value="1"/>
</dbReference>
<sequence>MNIALRSVVFLTLGLLSTCVTANEWSYEGESAPEYWGELSPDYVMCSKGMNQAPVDITAVMKARLTPLKPRYSQSPVSLSHEGYTVMANFAAGTKNSVKIDGELFVLQQLHFHTPSENTFAGRHYPLEMHLVHRNAKNETAVLAVMFDTGKLNPELQKLWHEMPREADETIALTQDVDISKLLPARASYYRFSGSLTTPPCTEGVRWLVMKAPLSLSAEQLETLTRVLPHENNRPVQPRHGRIIVE</sequence>
<dbReference type="EC" id="4.2.1.1" evidence="2"/>